<dbReference type="GO" id="GO:0003677">
    <property type="term" value="F:DNA binding"/>
    <property type="evidence" value="ECO:0007669"/>
    <property type="project" value="InterPro"/>
</dbReference>
<dbReference type="InterPro" id="IPR010982">
    <property type="entry name" value="Lambda_DNA-bd_dom_sf"/>
</dbReference>
<dbReference type="Gene3D" id="1.10.260.40">
    <property type="entry name" value="lambda repressor-like DNA-binding domains"/>
    <property type="match status" value="1"/>
</dbReference>
<gene>
    <name evidence="1" type="ORF">GGE15_006031</name>
</gene>
<sequence length="104" mass="11386">MPSKARPQFATEKVERKVNLKDVARDADVSLSTASHALNGTAPLGDVTLFHGRLNKALVCDVRQLRRSRLSTAPLRGSGGFEWKGLNVSNAGERRDFGLLKRSI</sequence>
<protein>
    <submittedName>
        <fullName evidence="1">Uncharacterized protein</fullName>
    </submittedName>
</protein>
<evidence type="ECO:0000313" key="1">
    <source>
        <dbReference type="EMBL" id="MBB4442734.1"/>
    </source>
</evidence>
<evidence type="ECO:0000313" key="2">
    <source>
        <dbReference type="Proteomes" id="UP000533724"/>
    </source>
</evidence>
<organism evidence="1 2">
    <name type="scientific">Rhizobium esperanzae</name>
    <dbReference type="NCBI Taxonomy" id="1967781"/>
    <lineage>
        <taxon>Bacteria</taxon>
        <taxon>Pseudomonadati</taxon>
        <taxon>Pseudomonadota</taxon>
        <taxon>Alphaproteobacteria</taxon>
        <taxon>Hyphomicrobiales</taxon>
        <taxon>Rhizobiaceae</taxon>
        <taxon>Rhizobium/Agrobacterium group</taxon>
        <taxon>Rhizobium</taxon>
    </lineage>
</organism>
<dbReference type="EMBL" id="JACIHI010000018">
    <property type="protein sequence ID" value="MBB4442734.1"/>
    <property type="molecule type" value="Genomic_DNA"/>
</dbReference>
<dbReference type="AlphaFoldDB" id="A0A7W6Y0H5"/>
<proteinExistence type="predicted"/>
<reference evidence="1 2" key="1">
    <citation type="submission" date="2020-08" db="EMBL/GenBank/DDBJ databases">
        <title>Genomic Encyclopedia of Type Strains, Phase IV (KMG-V): Genome sequencing to study the core and pangenomes of soil and plant-associated prokaryotes.</title>
        <authorList>
            <person name="Whitman W."/>
        </authorList>
    </citation>
    <scope>NUCLEOTIDE SEQUENCE [LARGE SCALE GENOMIC DNA]</scope>
    <source>
        <strain evidence="1 2">SEMIA 414</strain>
    </source>
</reference>
<dbReference type="SUPFAM" id="SSF47413">
    <property type="entry name" value="lambda repressor-like DNA-binding domains"/>
    <property type="match status" value="1"/>
</dbReference>
<dbReference type="Proteomes" id="UP000533724">
    <property type="component" value="Unassembled WGS sequence"/>
</dbReference>
<name>A0A7W6Y0H5_9HYPH</name>
<comment type="caution">
    <text evidence="1">The sequence shown here is derived from an EMBL/GenBank/DDBJ whole genome shotgun (WGS) entry which is preliminary data.</text>
</comment>
<accession>A0A7W6Y0H5</accession>